<feature type="domain" description="Calcineurin-like phosphoesterase" evidence="3">
    <location>
        <begin position="37"/>
        <end position="253"/>
    </location>
</feature>
<dbReference type="InterPro" id="IPR029052">
    <property type="entry name" value="Metallo-depent_PP-like"/>
</dbReference>
<protein>
    <submittedName>
        <fullName evidence="4">Metallophosphatase</fullName>
    </submittedName>
</protein>
<evidence type="ECO:0000313" key="5">
    <source>
        <dbReference type="Proteomes" id="UP000673975"/>
    </source>
</evidence>
<dbReference type="InterPro" id="IPR006146">
    <property type="entry name" value="5'-Nucleotdase_CS"/>
</dbReference>
<evidence type="ECO:0000313" key="4">
    <source>
        <dbReference type="EMBL" id="MBP3193139.1"/>
    </source>
</evidence>
<dbReference type="Pfam" id="PF00149">
    <property type="entry name" value="Metallophos"/>
    <property type="match status" value="1"/>
</dbReference>
<dbReference type="NCBIfam" id="TIGR01409">
    <property type="entry name" value="TAT_signal_seq"/>
    <property type="match status" value="1"/>
</dbReference>
<dbReference type="RefSeq" id="WP_210512474.1">
    <property type="nucleotide sequence ID" value="NZ_JAFIDN010000008.1"/>
</dbReference>
<evidence type="ECO:0000256" key="2">
    <source>
        <dbReference type="RuleBase" id="RU362119"/>
    </source>
</evidence>
<dbReference type="GO" id="GO:0016788">
    <property type="term" value="F:hydrolase activity, acting on ester bonds"/>
    <property type="evidence" value="ECO:0007669"/>
    <property type="project" value="InterPro"/>
</dbReference>
<comment type="caution">
    <text evidence="4">The sequence shown here is derived from an EMBL/GenBank/DDBJ whole genome shotgun (WGS) entry which is preliminary data.</text>
</comment>
<accession>A0A8J7RST2</accession>
<dbReference type="InterPro" id="IPR004843">
    <property type="entry name" value="Calcineurin-like_PHP"/>
</dbReference>
<sequence>MNRRDFLRNSAVIGTGLGVGGFIPFKDALGDDRSRVTILHTNDTHARIEPFPDSAPDHAGMGGVARRATLVNQLRAENPDSLLLDAGDVFQGTPYFNKYNGALDFEVMSKMGYDATTIGNHEFDNGVDGFEKVMGKANFPFVSSNYDFGTTIMGQRVQDFIVRKVAGIKIGIFGIGVAFENLVLPHLHKGVTYLDPVDVSADMVARLRRHHHCDMIICLSHIGYRYDDNRVSDRVVAQQVDGIDLIVGGHTHTFMPEPELIERENGGRTWISQVGFAGVVLGRMDFYFDRQRAIAGVQHHQYPVTEKLDNKV</sequence>
<dbReference type="PANTHER" id="PTHR11575:SF24">
    <property type="entry name" value="5'-NUCLEOTIDASE"/>
    <property type="match status" value="1"/>
</dbReference>
<proteinExistence type="inferred from homology"/>
<dbReference type="PROSITE" id="PS00785">
    <property type="entry name" value="5_NUCLEOTIDASE_1"/>
    <property type="match status" value="1"/>
</dbReference>
<evidence type="ECO:0000256" key="1">
    <source>
        <dbReference type="ARBA" id="ARBA00006654"/>
    </source>
</evidence>
<dbReference type="CDD" id="cd00845">
    <property type="entry name" value="MPP_UshA_N_like"/>
    <property type="match status" value="1"/>
</dbReference>
<comment type="similarity">
    <text evidence="1 2">Belongs to the 5'-nucleotidase family.</text>
</comment>
<dbReference type="GO" id="GO:0046872">
    <property type="term" value="F:metal ion binding"/>
    <property type="evidence" value="ECO:0007669"/>
    <property type="project" value="InterPro"/>
</dbReference>
<dbReference type="PANTHER" id="PTHR11575">
    <property type="entry name" value="5'-NUCLEOTIDASE-RELATED"/>
    <property type="match status" value="1"/>
</dbReference>
<dbReference type="PRINTS" id="PR01607">
    <property type="entry name" value="APYRASEFAMLY"/>
</dbReference>
<organism evidence="4 5">
    <name type="scientific">Natronogracilivirga saccharolytica</name>
    <dbReference type="NCBI Taxonomy" id="2812953"/>
    <lineage>
        <taxon>Bacteria</taxon>
        <taxon>Pseudomonadati</taxon>
        <taxon>Balneolota</taxon>
        <taxon>Balneolia</taxon>
        <taxon>Balneolales</taxon>
        <taxon>Cyclonatronaceae</taxon>
        <taxon>Natronogracilivirga</taxon>
    </lineage>
</organism>
<name>A0A8J7RST2_9BACT</name>
<dbReference type="InterPro" id="IPR019546">
    <property type="entry name" value="TAT_signal_bac_arc"/>
</dbReference>
<keyword evidence="5" id="KW-1185">Reference proteome</keyword>
<gene>
    <name evidence="4" type="ORF">NATSA_10730</name>
</gene>
<dbReference type="PROSITE" id="PS00786">
    <property type="entry name" value="5_NUCLEOTIDASE_2"/>
    <property type="match status" value="1"/>
</dbReference>
<dbReference type="InterPro" id="IPR006179">
    <property type="entry name" value="5_nucleotidase/apyrase"/>
</dbReference>
<dbReference type="GO" id="GO:0000166">
    <property type="term" value="F:nucleotide binding"/>
    <property type="evidence" value="ECO:0007669"/>
    <property type="project" value="UniProtKB-KW"/>
</dbReference>
<dbReference type="SUPFAM" id="SSF56300">
    <property type="entry name" value="Metallo-dependent phosphatases"/>
    <property type="match status" value="1"/>
</dbReference>
<dbReference type="Proteomes" id="UP000673975">
    <property type="component" value="Unassembled WGS sequence"/>
</dbReference>
<dbReference type="AlphaFoldDB" id="A0A8J7RST2"/>
<dbReference type="EMBL" id="JAFIDN010000008">
    <property type="protein sequence ID" value="MBP3193139.1"/>
    <property type="molecule type" value="Genomic_DNA"/>
</dbReference>
<reference evidence="4" key="1">
    <citation type="submission" date="2021-02" db="EMBL/GenBank/DDBJ databases">
        <title>Natronogracilivirga saccharolytica gen. nov. sp. nov. a new anaerobic, haloalkiliphilic carbohydrate-fermenting bacterium from soda lake and proposing of Cyclonatronumiaceae fam. nov. in the phylum Balneolaeota.</title>
        <authorList>
            <person name="Zhilina T.N."/>
            <person name="Sorokin D.Y."/>
            <person name="Zavarzina D.G."/>
            <person name="Toshchakov S.V."/>
            <person name="Kublanov I.V."/>
        </authorList>
    </citation>
    <scope>NUCLEOTIDE SEQUENCE</scope>
    <source>
        <strain evidence="4">Z-1702</strain>
    </source>
</reference>
<dbReference type="Gene3D" id="3.60.21.10">
    <property type="match status" value="1"/>
</dbReference>
<keyword evidence="2" id="KW-0547">Nucleotide-binding</keyword>
<keyword evidence="2" id="KW-0378">Hydrolase</keyword>
<evidence type="ECO:0000259" key="3">
    <source>
        <dbReference type="Pfam" id="PF00149"/>
    </source>
</evidence>
<dbReference type="GO" id="GO:0009166">
    <property type="term" value="P:nucleotide catabolic process"/>
    <property type="evidence" value="ECO:0007669"/>
    <property type="project" value="InterPro"/>
</dbReference>